<feature type="region of interest" description="Disordered" evidence="1">
    <location>
        <begin position="115"/>
        <end position="138"/>
    </location>
</feature>
<evidence type="ECO:0000256" key="1">
    <source>
        <dbReference type="SAM" id="MobiDB-lite"/>
    </source>
</evidence>
<evidence type="ECO:0000313" key="2">
    <source>
        <dbReference type="EMBL" id="KZW02039.1"/>
    </source>
</evidence>
<organism evidence="2 3">
    <name type="scientific">Exidia glandulosa HHB12029</name>
    <dbReference type="NCBI Taxonomy" id="1314781"/>
    <lineage>
        <taxon>Eukaryota</taxon>
        <taxon>Fungi</taxon>
        <taxon>Dikarya</taxon>
        <taxon>Basidiomycota</taxon>
        <taxon>Agaricomycotina</taxon>
        <taxon>Agaricomycetes</taxon>
        <taxon>Auriculariales</taxon>
        <taxon>Exidiaceae</taxon>
        <taxon>Exidia</taxon>
    </lineage>
</organism>
<evidence type="ECO:0000313" key="3">
    <source>
        <dbReference type="Proteomes" id="UP000077266"/>
    </source>
</evidence>
<reference evidence="2 3" key="1">
    <citation type="journal article" date="2016" name="Mol. Biol. Evol.">
        <title>Comparative Genomics of Early-Diverging Mushroom-Forming Fungi Provides Insights into the Origins of Lignocellulose Decay Capabilities.</title>
        <authorList>
            <person name="Nagy L.G."/>
            <person name="Riley R."/>
            <person name="Tritt A."/>
            <person name="Adam C."/>
            <person name="Daum C."/>
            <person name="Floudas D."/>
            <person name="Sun H."/>
            <person name="Yadav J.S."/>
            <person name="Pangilinan J."/>
            <person name="Larsson K.H."/>
            <person name="Matsuura K."/>
            <person name="Barry K."/>
            <person name="Labutti K."/>
            <person name="Kuo R."/>
            <person name="Ohm R.A."/>
            <person name="Bhattacharya S.S."/>
            <person name="Shirouzu T."/>
            <person name="Yoshinaga Y."/>
            <person name="Martin F.M."/>
            <person name="Grigoriev I.V."/>
            <person name="Hibbett D.S."/>
        </authorList>
    </citation>
    <scope>NUCLEOTIDE SEQUENCE [LARGE SCALE GENOMIC DNA]</scope>
    <source>
        <strain evidence="2 3">HHB12029</strain>
    </source>
</reference>
<keyword evidence="3" id="KW-1185">Reference proteome</keyword>
<protein>
    <submittedName>
        <fullName evidence="2">Uncharacterized protein</fullName>
    </submittedName>
</protein>
<sequence>MGCTMATAPGARASLRRGQLIRRPAGDYWDPHLLSEDPRLSLTSLPVLSLVSNFIPVRTPPVPRAYQTLTLHYSLVTAHCQSLVKSSGSLITDPPFAVHSLALQSHLTNFSFHVARPKQSPDSQPQPETQYFAQLPSA</sequence>
<name>A0A165PE13_EXIGL</name>
<proteinExistence type="predicted"/>
<accession>A0A165PE13</accession>
<dbReference type="Proteomes" id="UP000077266">
    <property type="component" value="Unassembled WGS sequence"/>
</dbReference>
<dbReference type="AlphaFoldDB" id="A0A165PE13"/>
<feature type="compositionally biased region" description="Polar residues" evidence="1">
    <location>
        <begin position="120"/>
        <end position="138"/>
    </location>
</feature>
<gene>
    <name evidence="2" type="ORF">EXIGLDRAFT_511235</name>
</gene>
<dbReference type="InParanoid" id="A0A165PE13"/>
<dbReference type="EMBL" id="KV425890">
    <property type="protein sequence ID" value="KZW02039.1"/>
    <property type="molecule type" value="Genomic_DNA"/>
</dbReference>